<dbReference type="Proteomes" id="UP000287651">
    <property type="component" value="Unassembled WGS sequence"/>
</dbReference>
<evidence type="ECO:0000256" key="1">
    <source>
        <dbReference type="SAM" id="MobiDB-lite"/>
    </source>
</evidence>
<dbReference type="InterPro" id="IPR053342">
    <property type="entry name" value="Exosome_cofactor/PTGS_suppr"/>
</dbReference>
<comment type="caution">
    <text evidence="2">The sequence shown here is derived from an EMBL/GenBank/DDBJ whole genome shotgun (WGS) entry which is preliminary data.</text>
</comment>
<evidence type="ECO:0000313" key="3">
    <source>
        <dbReference type="Proteomes" id="UP000287651"/>
    </source>
</evidence>
<name>A0A426Y0D0_ENSVE</name>
<accession>A0A426Y0D0</accession>
<feature type="region of interest" description="Disordered" evidence="1">
    <location>
        <begin position="1"/>
        <end position="128"/>
    </location>
</feature>
<reference evidence="2 3" key="1">
    <citation type="journal article" date="2014" name="Agronomy (Basel)">
        <title>A Draft Genome Sequence for Ensete ventricosum, the Drought-Tolerant Tree Against Hunger.</title>
        <authorList>
            <person name="Harrison J."/>
            <person name="Moore K.A."/>
            <person name="Paszkiewicz K."/>
            <person name="Jones T."/>
            <person name="Grant M."/>
            <person name="Ambacheew D."/>
            <person name="Muzemil S."/>
            <person name="Studholme D.J."/>
        </authorList>
    </citation>
    <scope>NUCLEOTIDE SEQUENCE [LARGE SCALE GENOMIC DNA]</scope>
</reference>
<proteinExistence type="predicted"/>
<dbReference type="PANTHER" id="PTHR37260">
    <property type="entry name" value="PHOSPHORELAY PROTEIN"/>
    <property type="match status" value="1"/>
</dbReference>
<gene>
    <name evidence="2" type="ORF">B296_00022329</name>
</gene>
<dbReference type="AlphaFoldDB" id="A0A426Y0D0"/>
<sequence>MDPKASAKSKRSHTQHGRANHPSPSAIAQRKKHGNSKDKNPTQGGGGDGVPKRSRAPALPSNLGRYGEEEEELNGAGNPAATEVAPKSKGADFGYLLEQARTQQQERRNLASRGLSSSSSSEELPFGNDLAISLF</sequence>
<organism evidence="2 3">
    <name type="scientific">Ensete ventricosum</name>
    <name type="common">Abyssinian banana</name>
    <name type="synonym">Musa ensete</name>
    <dbReference type="NCBI Taxonomy" id="4639"/>
    <lineage>
        <taxon>Eukaryota</taxon>
        <taxon>Viridiplantae</taxon>
        <taxon>Streptophyta</taxon>
        <taxon>Embryophyta</taxon>
        <taxon>Tracheophyta</taxon>
        <taxon>Spermatophyta</taxon>
        <taxon>Magnoliopsida</taxon>
        <taxon>Liliopsida</taxon>
        <taxon>Zingiberales</taxon>
        <taxon>Musaceae</taxon>
        <taxon>Ensete</taxon>
    </lineage>
</organism>
<feature type="compositionally biased region" description="Basic residues" evidence="1">
    <location>
        <begin position="7"/>
        <end position="19"/>
    </location>
</feature>
<dbReference type="EMBL" id="AMZH03015999">
    <property type="protein sequence ID" value="RRT45196.1"/>
    <property type="molecule type" value="Genomic_DNA"/>
</dbReference>
<dbReference type="PANTHER" id="PTHR37260:SF2">
    <property type="entry name" value="PROTEIN ECERIFERUM 16"/>
    <property type="match status" value="1"/>
</dbReference>
<protein>
    <submittedName>
        <fullName evidence="2">Uncharacterized protein</fullName>
    </submittedName>
</protein>
<evidence type="ECO:0000313" key="2">
    <source>
        <dbReference type="EMBL" id="RRT45196.1"/>
    </source>
</evidence>